<dbReference type="AlphaFoldDB" id="A0A0N9X0I6"/>
<reference evidence="3" key="1">
    <citation type="submission" date="2015-09" db="EMBL/GenBank/DDBJ databases">
        <title>Whole genome sequence of Pseudomonas fluorescens FW300-N2E3.</title>
        <authorList>
            <person name="Ray J."/>
            <person name="Melnyk R."/>
            <person name="Deutschbauer A."/>
        </authorList>
    </citation>
    <scope>NUCLEOTIDE SEQUENCE [LARGE SCALE GENOMIC DNA]</scope>
    <source>
        <strain evidence="3">FW300-N2E3</strain>
    </source>
</reference>
<gene>
    <name evidence="2" type="ORF">AO353_24570</name>
</gene>
<dbReference type="OrthoDB" id="6932068at2"/>
<proteinExistence type="predicted"/>
<organism evidence="2 3">
    <name type="scientific">Pseudomonas fluorescens</name>
    <dbReference type="NCBI Taxonomy" id="294"/>
    <lineage>
        <taxon>Bacteria</taxon>
        <taxon>Pseudomonadati</taxon>
        <taxon>Pseudomonadota</taxon>
        <taxon>Gammaproteobacteria</taxon>
        <taxon>Pseudomonadales</taxon>
        <taxon>Pseudomonadaceae</taxon>
        <taxon>Pseudomonas</taxon>
    </lineage>
</organism>
<dbReference type="Proteomes" id="UP000066487">
    <property type="component" value="Chromosome"/>
</dbReference>
<feature type="domain" description="CARD" evidence="1">
    <location>
        <begin position="427"/>
        <end position="466"/>
    </location>
</feature>
<protein>
    <recommendedName>
        <fullName evidence="1">CARD domain-containing protein</fullName>
    </recommendedName>
</protein>
<dbReference type="RefSeq" id="WP_054597289.1">
    <property type="nucleotide sequence ID" value="NZ_CP012830.1"/>
</dbReference>
<evidence type="ECO:0000313" key="3">
    <source>
        <dbReference type="Proteomes" id="UP000066487"/>
    </source>
</evidence>
<evidence type="ECO:0000313" key="2">
    <source>
        <dbReference type="EMBL" id="ALI04083.1"/>
    </source>
</evidence>
<sequence length="466" mass="53527">MLSRKSQKKIATDQSHEGSGDCISKFIEKNNLKLSIDGLTLSAYETKLIRTCSDCSRAYSIFEYSESSDHYFYRPTNYKNGCERHCLECWLGVSEPLDTPPETNDSIEVETPSPEIHRHWYDEASYISIDQGDLGTAYKTYFQEGCHLAILPLSRLITDRSIFLPHGIMIYPQGRLNLSNLRIDNKQLTMIASSQIRASKVRLVQLDKHPLLVIPLKFSWERLKRGSHSAHLEMIARISEITDSLCFDVINYQNCKLEHLSCETKPANPGQLMSHSMMSAALLVRSDAMDSVLLAGAAFTHVITKGLGLDLRQPEWDRFPQYGEVGKLAAHGLSLYSQMLQTQSATSKFVQALSLIEFLAYPDDFMKFQDIKKVVSKYVTNCPREHERLMERFRELTGKKDETKQEVGLRTNIVHMGKRLEQLIKSRSERENLFKELDGYIRAMLDHMIERDYMSNEEYDTLKHSM</sequence>
<evidence type="ECO:0000259" key="1">
    <source>
        <dbReference type="PROSITE" id="PS50209"/>
    </source>
</evidence>
<name>A0A0N9X0I6_PSEFL</name>
<dbReference type="PROSITE" id="PS50209">
    <property type="entry name" value="CARD"/>
    <property type="match status" value="1"/>
</dbReference>
<accession>A0A0N9X0I6</accession>
<dbReference type="EMBL" id="CP012830">
    <property type="protein sequence ID" value="ALI04083.1"/>
    <property type="molecule type" value="Genomic_DNA"/>
</dbReference>
<dbReference type="InterPro" id="IPR001315">
    <property type="entry name" value="CARD"/>
</dbReference>
<reference evidence="2 3" key="2">
    <citation type="journal article" date="2018" name="Nature">
        <title>Mutant phenotypes for thousands of bacterial genes of unknown function.</title>
        <authorList>
            <person name="Price M.N."/>
            <person name="Wetmore K.M."/>
            <person name="Waters R.J."/>
            <person name="Callaghan M."/>
            <person name="Ray J."/>
            <person name="Liu H."/>
            <person name="Kuehl J.V."/>
            <person name="Melnyk R.A."/>
            <person name="Lamson J.S."/>
            <person name="Suh Y."/>
            <person name="Carlson H.K."/>
            <person name="Esquivel Z."/>
            <person name="Sadeeshkumar H."/>
            <person name="Chakraborty R."/>
            <person name="Zane G.M."/>
            <person name="Rubin B.E."/>
            <person name="Wall J.D."/>
            <person name="Visel A."/>
            <person name="Bristow J."/>
            <person name="Blow M.J."/>
            <person name="Arkin A.P."/>
            <person name="Deutschbauer A.M."/>
        </authorList>
    </citation>
    <scope>NUCLEOTIDE SEQUENCE [LARGE SCALE GENOMIC DNA]</scope>
    <source>
        <strain evidence="2 3">FW300-N2E3</strain>
    </source>
</reference>